<keyword evidence="3 11" id="KW-0723">Serine/threonine-protein kinase</keyword>
<evidence type="ECO:0000313" key="13">
    <source>
        <dbReference type="EMBL" id="CAL1413614.1"/>
    </source>
</evidence>
<dbReference type="FunFam" id="1.10.510.10:FF:001424">
    <property type="entry name" value="Protein kinase superfamily protein"/>
    <property type="match status" value="1"/>
</dbReference>
<evidence type="ECO:0000256" key="3">
    <source>
        <dbReference type="ARBA" id="ARBA00022527"/>
    </source>
</evidence>
<evidence type="ECO:0000256" key="5">
    <source>
        <dbReference type="ARBA" id="ARBA00022741"/>
    </source>
</evidence>
<protein>
    <recommendedName>
        <fullName evidence="12">Protein kinase domain-containing protein</fullName>
    </recommendedName>
</protein>
<dbReference type="Gene3D" id="3.30.200.20">
    <property type="entry name" value="Phosphorylase Kinase, domain 1"/>
    <property type="match status" value="1"/>
</dbReference>
<dbReference type="GO" id="GO:0004674">
    <property type="term" value="F:protein serine/threonine kinase activity"/>
    <property type="evidence" value="ECO:0007669"/>
    <property type="project" value="UniProtKB-KW"/>
</dbReference>
<keyword evidence="2" id="KW-1003">Cell membrane</keyword>
<dbReference type="PANTHER" id="PTHR47985">
    <property type="entry name" value="OS07G0668900 PROTEIN"/>
    <property type="match status" value="1"/>
</dbReference>
<evidence type="ECO:0000256" key="9">
    <source>
        <dbReference type="ARBA" id="ARBA00023288"/>
    </source>
</evidence>
<gene>
    <name evidence="13" type="ORF">LTRI10_LOCUS52834</name>
</gene>
<keyword evidence="14" id="KW-1185">Reference proteome</keyword>
<evidence type="ECO:0000259" key="12">
    <source>
        <dbReference type="PROSITE" id="PS50011"/>
    </source>
</evidence>
<dbReference type="PROSITE" id="PS50011">
    <property type="entry name" value="PROTEIN_KINASE_DOM"/>
    <property type="match status" value="1"/>
</dbReference>
<dbReference type="InterPro" id="IPR011009">
    <property type="entry name" value="Kinase-like_dom_sf"/>
</dbReference>
<keyword evidence="4" id="KW-0808">Transferase</keyword>
<keyword evidence="5 10" id="KW-0547">Nucleotide-binding</keyword>
<dbReference type="FunFam" id="3.30.200.20:FF:000248">
    <property type="entry name" value="Serine/threonine-protein kinase PBS1"/>
    <property type="match status" value="1"/>
</dbReference>
<dbReference type="InterPro" id="IPR001245">
    <property type="entry name" value="Ser-Thr/Tyr_kinase_cat_dom"/>
</dbReference>
<dbReference type="GO" id="GO:0005886">
    <property type="term" value="C:plasma membrane"/>
    <property type="evidence" value="ECO:0007669"/>
    <property type="project" value="UniProtKB-SubCell"/>
</dbReference>
<accession>A0AAV2GSF7</accession>
<feature type="binding site" evidence="10">
    <location>
        <position position="93"/>
    </location>
    <ligand>
        <name>ATP</name>
        <dbReference type="ChEBI" id="CHEBI:30616"/>
    </ligand>
</feature>
<dbReference type="InterPro" id="IPR017441">
    <property type="entry name" value="Protein_kinase_ATP_BS"/>
</dbReference>
<dbReference type="SUPFAM" id="SSF56112">
    <property type="entry name" value="Protein kinase-like (PK-like)"/>
    <property type="match status" value="1"/>
</dbReference>
<dbReference type="Proteomes" id="UP001497516">
    <property type="component" value="Chromosome 9"/>
</dbReference>
<comment type="similarity">
    <text evidence="11">Belongs to the protein kinase superfamily.</text>
</comment>
<dbReference type="PROSITE" id="PS00108">
    <property type="entry name" value="PROTEIN_KINASE_ST"/>
    <property type="match status" value="1"/>
</dbReference>
<dbReference type="GO" id="GO:0005524">
    <property type="term" value="F:ATP binding"/>
    <property type="evidence" value="ECO:0007669"/>
    <property type="project" value="UniProtKB-UniRule"/>
</dbReference>
<evidence type="ECO:0000256" key="4">
    <source>
        <dbReference type="ARBA" id="ARBA00022679"/>
    </source>
</evidence>
<evidence type="ECO:0000313" key="14">
    <source>
        <dbReference type="Proteomes" id="UP001497516"/>
    </source>
</evidence>
<evidence type="ECO:0000256" key="1">
    <source>
        <dbReference type="ARBA" id="ARBA00004193"/>
    </source>
</evidence>
<evidence type="ECO:0000256" key="2">
    <source>
        <dbReference type="ARBA" id="ARBA00022475"/>
    </source>
</evidence>
<keyword evidence="6" id="KW-0418">Kinase</keyword>
<dbReference type="EMBL" id="OZ034822">
    <property type="protein sequence ID" value="CAL1413614.1"/>
    <property type="molecule type" value="Genomic_DNA"/>
</dbReference>
<dbReference type="InterPro" id="IPR000719">
    <property type="entry name" value="Prot_kinase_dom"/>
</dbReference>
<evidence type="ECO:0000256" key="8">
    <source>
        <dbReference type="ARBA" id="ARBA00023136"/>
    </source>
</evidence>
<keyword evidence="7 10" id="KW-0067">ATP-binding</keyword>
<evidence type="ECO:0000256" key="11">
    <source>
        <dbReference type="RuleBase" id="RU000304"/>
    </source>
</evidence>
<evidence type="ECO:0000256" key="7">
    <source>
        <dbReference type="ARBA" id="ARBA00022840"/>
    </source>
</evidence>
<keyword evidence="8" id="KW-0472">Membrane</keyword>
<organism evidence="13 14">
    <name type="scientific">Linum trigynum</name>
    <dbReference type="NCBI Taxonomy" id="586398"/>
    <lineage>
        <taxon>Eukaryota</taxon>
        <taxon>Viridiplantae</taxon>
        <taxon>Streptophyta</taxon>
        <taxon>Embryophyta</taxon>
        <taxon>Tracheophyta</taxon>
        <taxon>Spermatophyta</taxon>
        <taxon>Magnoliopsida</taxon>
        <taxon>eudicotyledons</taxon>
        <taxon>Gunneridae</taxon>
        <taxon>Pentapetalae</taxon>
        <taxon>rosids</taxon>
        <taxon>fabids</taxon>
        <taxon>Malpighiales</taxon>
        <taxon>Linaceae</taxon>
        <taxon>Linum</taxon>
    </lineage>
</organism>
<name>A0AAV2GSF7_9ROSI</name>
<dbReference type="PANTHER" id="PTHR47985:SF44">
    <property type="entry name" value="SERINE_THREONINE-PROTEIN KINASE PBS1"/>
    <property type="match status" value="1"/>
</dbReference>
<dbReference type="Gene3D" id="1.10.510.10">
    <property type="entry name" value="Transferase(Phosphotransferase) domain 1"/>
    <property type="match status" value="1"/>
</dbReference>
<keyword evidence="9" id="KW-0449">Lipoprotein</keyword>
<dbReference type="Pfam" id="PF07714">
    <property type="entry name" value="PK_Tyr_Ser-Thr"/>
    <property type="match status" value="1"/>
</dbReference>
<reference evidence="13 14" key="1">
    <citation type="submission" date="2024-04" db="EMBL/GenBank/DDBJ databases">
        <authorList>
            <person name="Fracassetti M."/>
        </authorList>
    </citation>
    <scope>NUCLEOTIDE SEQUENCE [LARGE SCALE GENOMIC DNA]</scope>
</reference>
<dbReference type="PROSITE" id="PS00107">
    <property type="entry name" value="PROTEIN_KINASE_ATP"/>
    <property type="match status" value="1"/>
</dbReference>
<proteinExistence type="inferred from homology"/>
<feature type="domain" description="Protein kinase" evidence="12">
    <location>
        <begin position="64"/>
        <end position="266"/>
    </location>
</feature>
<dbReference type="AlphaFoldDB" id="A0AAV2GSF7"/>
<sequence>MIFVYDVVESSNLGECTGSESLRSRSLGLSKRELRLPSPQDGSAVNIAAHIFTFRELATATKNFKPESFLGEGGFGRVYKGRLETIGKVVAVKQLDRNGLQGNREFLVEVLMLSLLHHPNLVSLIGYCADGDQRLLVYEFMPFGSLEDHLHDLPPEKEPLDWNTRMIKIAAGAAKGLEYLHDKAAPPMIHRDFKSSNILLHEGFHPKLSDFGLAKLGPTGDKSHVSTRVMGTYGYRAAEYAMTGQLTIKSDVYTFGIVFLELITGR</sequence>
<evidence type="ECO:0000256" key="6">
    <source>
        <dbReference type="ARBA" id="ARBA00022777"/>
    </source>
</evidence>
<dbReference type="InterPro" id="IPR008271">
    <property type="entry name" value="Ser/Thr_kinase_AS"/>
</dbReference>
<comment type="subcellular location">
    <subcellularLocation>
        <location evidence="1">Cell membrane</location>
        <topology evidence="1">Lipid-anchor</topology>
    </subcellularLocation>
</comment>
<evidence type="ECO:0000256" key="10">
    <source>
        <dbReference type="PROSITE-ProRule" id="PRU10141"/>
    </source>
</evidence>